<dbReference type="RefSeq" id="WP_310343263.1">
    <property type="nucleotide sequence ID" value="NZ_JAVDXO010000005.1"/>
</dbReference>
<evidence type="ECO:0000313" key="3">
    <source>
        <dbReference type="Proteomes" id="UP001268089"/>
    </source>
</evidence>
<dbReference type="Pfam" id="PF16036">
    <property type="entry name" value="Chalcone_3"/>
    <property type="match status" value="1"/>
</dbReference>
<comment type="caution">
    <text evidence="2">The sequence shown here is derived from an EMBL/GenBank/DDBJ whole genome shotgun (WGS) entry which is preliminary data.</text>
</comment>
<evidence type="ECO:0000259" key="1">
    <source>
        <dbReference type="Pfam" id="PF16036"/>
    </source>
</evidence>
<protein>
    <recommendedName>
        <fullName evidence="1">Chalcone isomerase domain-containing protein</fullName>
    </recommendedName>
</protein>
<sequence>MRHAQTAMPPEVQAQLPQAKAAGATRMRFFGLSIYDAQLWVAPGFEAAQYAALPLALELRYLRSLKGQAIAERSLQEMRRGGPMDAATEQRWLQAMVEAFPDVKEGDRLTGLHTPGGGARFFFNGTLRATVADPAFGPQFLGIWLAPWTSEPRLRAELLAGLAP</sequence>
<evidence type="ECO:0000313" key="2">
    <source>
        <dbReference type="EMBL" id="MDR7307203.1"/>
    </source>
</evidence>
<dbReference type="InterPro" id="IPR016087">
    <property type="entry name" value="Chalcone_isomerase"/>
</dbReference>
<gene>
    <name evidence="2" type="ORF">J2X15_002490</name>
</gene>
<proteinExistence type="predicted"/>
<dbReference type="EMBL" id="JAVDXO010000005">
    <property type="protein sequence ID" value="MDR7307203.1"/>
    <property type="molecule type" value="Genomic_DNA"/>
</dbReference>
<reference evidence="2 3" key="1">
    <citation type="submission" date="2023-07" db="EMBL/GenBank/DDBJ databases">
        <title>Sorghum-associated microbial communities from plants grown in Nebraska, USA.</title>
        <authorList>
            <person name="Schachtman D."/>
        </authorList>
    </citation>
    <scope>NUCLEOTIDE SEQUENCE [LARGE SCALE GENOMIC DNA]</scope>
    <source>
        <strain evidence="2 3">BE308</strain>
    </source>
</reference>
<dbReference type="Proteomes" id="UP001268089">
    <property type="component" value="Unassembled WGS sequence"/>
</dbReference>
<organism evidence="2 3">
    <name type="scientific">Rhodoferax saidenbachensis</name>
    <dbReference type="NCBI Taxonomy" id="1484693"/>
    <lineage>
        <taxon>Bacteria</taxon>
        <taxon>Pseudomonadati</taxon>
        <taxon>Pseudomonadota</taxon>
        <taxon>Betaproteobacteria</taxon>
        <taxon>Burkholderiales</taxon>
        <taxon>Comamonadaceae</taxon>
        <taxon>Rhodoferax</taxon>
    </lineage>
</organism>
<feature type="domain" description="Chalcone isomerase" evidence="1">
    <location>
        <begin position="25"/>
        <end position="159"/>
    </location>
</feature>
<keyword evidence="3" id="KW-1185">Reference proteome</keyword>
<name>A0ABU1ZP85_9BURK</name>
<dbReference type="InterPro" id="IPR016088">
    <property type="entry name" value="Chalcone_isomerase_3-sand"/>
</dbReference>
<dbReference type="Gene3D" id="3.50.70.10">
    <property type="match status" value="1"/>
</dbReference>
<accession>A0ABU1ZP85</accession>